<dbReference type="PANTHER" id="PTHR43143">
    <property type="entry name" value="METALLOPHOSPHOESTERASE, CALCINEURIN SUPERFAMILY"/>
    <property type="match status" value="1"/>
</dbReference>
<reference evidence="3" key="1">
    <citation type="journal article" date="2020" name="mSystems">
        <title>Genome- and Community-Level Interaction Insights into Carbon Utilization and Element Cycling Functions of Hydrothermarchaeota in Hydrothermal Sediment.</title>
        <authorList>
            <person name="Zhou Z."/>
            <person name="Liu Y."/>
            <person name="Xu W."/>
            <person name="Pan J."/>
            <person name="Luo Z.H."/>
            <person name="Li M."/>
        </authorList>
    </citation>
    <scope>NUCLEOTIDE SEQUENCE [LARGE SCALE GENOMIC DNA]</scope>
    <source>
        <strain evidence="3">SpSt-751</strain>
    </source>
</reference>
<evidence type="ECO:0000313" key="3">
    <source>
        <dbReference type="EMBL" id="HGB30382.1"/>
    </source>
</evidence>
<dbReference type="InterPro" id="IPR029052">
    <property type="entry name" value="Metallo-depent_PP-like"/>
</dbReference>
<evidence type="ECO:0000256" key="1">
    <source>
        <dbReference type="SAM" id="Phobius"/>
    </source>
</evidence>
<dbReference type="GO" id="GO:0016787">
    <property type="term" value="F:hydrolase activity"/>
    <property type="evidence" value="ECO:0007669"/>
    <property type="project" value="InterPro"/>
</dbReference>
<evidence type="ECO:0000259" key="2">
    <source>
        <dbReference type="Pfam" id="PF00149"/>
    </source>
</evidence>
<dbReference type="SUPFAM" id="SSF56300">
    <property type="entry name" value="Metallo-dependent phosphatases"/>
    <property type="match status" value="1"/>
</dbReference>
<gene>
    <name evidence="3" type="ORF">ENV35_00730</name>
</gene>
<sequence>MIRKIKFFIFIFLSLGYLFNITFSFTFAVIGDRAGRPVDGIFEKNLSKILEKKPDFIIQLGDILVESSDKEYEYVKNLFKNVHIPVYFVPGNHDLKGDPGGKKFQAFTGRPLYYYFDFEDARFIILNNSSGKLGKDQKQWLVDVLKNTDKKYKFVFMHQPVISPGIFFLFHKADPIESKELMQIFEKYKVNYVFSGHIHMYYRKVINNVVYIISGIGGARPYVSSDLDEGKPHFILIEVKDSGIREEVIRLEW</sequence>
<keyword evidence="1" id="KW-0812">Transmembrane</keyword>
<comment type="caution">
    <text evidence="3">The sequence shown here is derived from an EMBL/GenBank/DDBJ whole genome shotgun (WGS) entry which is preliminary data.</text>
</comment>
<dbReference type="InterPro" id="IPR051918">
    <property type="entry name" value="STPP_CPPED1"/>
</dbReference>
<dbReference type="PANTHER" id="PTHR43143:SF1">
    <property type="entry name" value="SERINE_THREONINE-PROTEIN PHOSPHATASE CPPED1"/>
    <property type="match status" value="1"/>
</dbReference>
<dbReference type="Gene3D" id="3.60.21.10">
    <property type="match status" value="1"/>
</dbReference>
<protein>
    <recommendedName>
        <fullName evidence="2">Calcineurin-like phosphoesterase domain-containing protein</fullName>
    </recommendedName>
</protein>
<accession>A0A7C3SPX4</accession>
<dbReference type="AlphaFoldDB" id="A0A7C3SPX4"/>
<dbReference type="Pfam" id="PF00149">
    <property type="entry name" value="Metallophos"/>
    <property type="match status" value="1"/>
</dbReference>
<feature type="transmembrane region" description="Helical" evidence="1">
    <location>
        <begin position="7"/>
        <end position="30"/>
    </location>
</feature>
<keyword evidence="1" id="KW-1133">Transmembrane helix</keyword>
<proteinExistence type="predicted"/>
<organism evidence="3">
    <name type="scientific">Dictyoglomus turgidum</name>
    <dbReference type="NCBI Taxonomy" id="513050"/>
    <lineage>
        <taxon>Bacteria</taxon>
        <taxon>Pseudomonadati</taxon>
        <taxon>Dictyoglomota</taxon>
        <taxon>Dictyoglomia</taxon>
        <taxon>Dictyoglomales</taxon>
        <taxon>Dictyoglomaceae</taxon>
        <taxon>Dictyoglomus</taxon>
    </lineage>
</organism>
<dbReference type="EMBL" id="DTGA01000022">
    <property type="protein sequence ID" value="HGB30382.1"/>
    <property type="molecule type" value="Genomic_DNA"/>
</dbReference>
<name>A0A7C3SPX4_9BACT</name>
<feature type="domain" description="Calcineurin-like phosphoesterase" evidence="2">
    <location>
        <begin position="42"/>
        <end position="201"/>
    </location>
</feature>
<keyword evidence="1" id="KW-0472">Membrane</keyword>
<dbReference type="InterPro" id="IPR004843">
    <property type="entry name" value="Calcineurin-like_PHP"/>
</dbReference>